<comment type="catalytic activity">
    <reaction evidence="14">
        <text>(9Z)-octadecenoyl-CoA + H2O = (9Z)-octadecenoate + CoA + H(+)</text>
        <dbReference type="Rhea" id="RHEA:40139"/>
        <dbReference type="ChEBI" id="CHEBI:15377"/>
        <dbReference type="ChEBI" id="CHEBI:15378"/>
        <dbReference type="ChEBI" id="CHEBI:30823"/>
        <dbReference type="ChEBI" id="CHEBI:57287"/>
        <dbReference type="ChEBI" id="CHEBI:57387"/>
    </reaction>
    <physiologicalReaction direction="left-to-right" evidence="14">
        <dbReference type="Rhea" id="RHEA:40140"/>
    </physiologicalReaction>
</comment>
<proteinExistence type="inferred from homology"/>
<dbReference type="PANTHER" id="PTHR12418">
    <property type="entry name" value="ACYL-COENZYME A THIOESTERASE THEM4"/>
    <property type="match status" value="1"/>
</dbReference>
<comment type="catalytic activity">
    <reaction evidence="23">
        <text>tetradecanoyl-CoA + H2O = tetradecanoate + CoA + H(+)</text>
        <dbReference type="Rhea" id="RHEA:40119"/>
        <dbReference type="ChEBI" id="CHEBI:15377"/>
        <dbReference type="ChEBI" id="CHEBI:15378"/>
        <dbReference type="ChEBI" id="CHEBI:30807"/>
        <dbReference type="ChEBI" id="CHEBI:57287"/>
        <dbReference type="ChEBI" id="CHEBI:57385"/>
    </reaction>
    <physiologicalReaction direction="left-to-right" evidence="23">
        <dbReference type="Rhea" id="RHEA:40120"/>
    </physiologicalReaction>
</comment>
<evidence type="ECO:0000256" key="11">
    <source>
        <dbReference type="ARBA" id="ARBA00023136"/>
    </source>
</evidence>
<sequence>MAELLSGAAREERRDAVGDLGAAMRELVDACVRTEVDAAELAAVAAGARELAARLRVGGRGLLDVAAVDDPVAGERWYSPVYGPGSPVAPPLTVEAEGGGRVTARVTVPKAHEGPPGLTHGGTIATLLDHVLARALRSAGRGGLTATLTVTYRRPVRLGVEHLLVAEVGELDGRRSTARARIVAADDPDTVLAEGEGLFVALRPEAAASTFAGVSHAPEAWTARP</sequence>
<keyword evidence="6" id="KW-0053">Apoptosis</keyword>
<evidence type="ECO:0000256" key="14">
    <source>
        <dbReference type="ARBA" id="ARBA00037002"/>
    </source>
</evidence>
<evidence type="ECO:0000256" key="10">
    <source>
        <dbReference type="ARBA" id="ARBA00023098"/>
    </source>
</evidence>
<dbReference type="RefSeq" id="WP_091244354.1">
    <property type="nucleotide sequence ID" value="NZ_FNIR01000006.1"/>
</dbReference>
<protein>
    <recommendedName>
        <fullName evidence="17">Acyl-coenzyme A thioesterase THEM4</fullName>
        <ecNumber evidence="16">3.1.2.2</ecNumber>
    </recommendedName>
    <alternativeName>
        <fullName evidence="18">Thioesterase superfamily member 4</fullName>
    </alternativeName>
</protein>
<comment type="catalytic activity">
    <reaction evidence="19">
        <text>octanoyl-CoA + H2O = octanoate + CoA + H(+)</text>
        <dbReference type="Rhea" id="RHEA:30143"/>
        <dbReference type="ChEBI" id="CHEBI:15377"/>
        <dbReference type="ChEBI" id="CHEBI:15378"/>
        <dbReference type="ChEBI" id="CHEBI:25646"/>
        <dbReference type="ChEBI" id="CHEBI:57287"/>
        <dbReference type="ChEBI" id="CHEBI:57386"/>
    </reaction>
    <physiologicalReaction direction="left-to-right" evidence="19">
        <dbReference type="Rhea" id="RHEA:30144"/>
    </physiologicalReaction>
</comment>
<keyword evidence="9" id="KW-0809">Transit peptide</keyword>
<evidence type="ECO:0000256" key="1">
    <source>
        <dbReference type="ARBA" id="ARBA00004170"/>
    </source>
</evidence>
<keyword evidence="8" id="KW-0276">Fatty acid metabolism</keyword>
<dbReference type="Pfam" id="PF03061">
    <property type="entry name" value="4HBT"/>
    <property type="match status" value="1"/>
</dbReference>
<dbReference type="InterPro" id="IPR029069">
    <property type="entry name" value="HotDog_dom_sf"/>
</dbReference>
<dbReference type="GO" id="GO:0016787">
    <property type="term" value="F:hydrolase activity"/>
    <property type="evidence" value="ECO:0007669"/>
    <property type="project" value="UniProtKB-KW"/>
</dbReference>
<keyword evidence="11" id="KW-0472">Membrane</keyword>
<dbReference type="STRING" id="1052260.SAMN05660199_02077"/>
<comment type="catalytic activity">
    <reaction evidence="20">
        <text>hexadecanoyl-CoA + H2O = hexadecanoate + CoA + H(+)</text>
        <dbReference type="Rhea" id="RHEA:16645"/>
        <dbReference type="ChEBI" id="CHEBI:7896"/>
        <dbReference type="ChEBI" id="CHEBI:15377"/>
        <dbReference type="ChEBI" id="CHEBI:15378"/>
        <dbReference type="ChEBI" id="CHEBI:57287"/>
        <dbReference type="ChEBI" id="CHEBI:57379"/>
        <dbReference type="EC" id="3.1.2.2"/>
    </reaction>
    <physiologicalReaction direction="left-to-right" evidence="20">
        <dbReference type="Rhea" id="RHEA:16646"/>
    </physiologicalReaction>
</comment>
<organism evidence="25 26">
    <name type="scientific">Klenkia soli</name>
    <dbReference type="NCBI Taxonomy" id="1052260"/>
    <lineage>
        <taxon>Bacteria</taxon>
        <taxon>Bacillati</taxon>
        <taxon>Actinomycetota</taxon>
        <taxon>Actinomycetes</taxon>
        <taxon>Geodermatophilales</taxon>
        <taxon>Geodermatophilaceae</taxon>
        <taxon>Klenkia</taxon>
    </lineage>
</organism>
<evidence type="ECO:0000256" key="9">
    <source>
        <dbReference type="ARBA" id="ARBA00022946"/>
    </source>
</evidence>
<evidence type="ECO:0000313" key="26">
    <source>
        <dbReference type="Proteomes" id="UP000199088"/>
    </source>
</evidence>
<dbReference type="GO" id="GO:0006631">
    <property type="term" value="P:fatty acid metabolic process"/>
    <property type="evidence" value="ECO:0007669"/>
    <property type="project" value="UniProtKB-KW"/>
</dbReference>
<evidence type="ECO:0000256" key="16">
    <source>
        <dbReference type="ARBA" id="ARBA00038848"/>
    </source>
</evidence>
<accession>A0A1H0K9V8</accession>
<evidence type="ECO:0000256" key="3">
    <source>
        <dbReference type="ARBA" id="ARBA00004632"/>
    </source>
</evidence>
<comment type="catalytic activity">
    <reaction evidence="22">
        <text>dodecanoyl-CoA + H2O = dodecanoate + CoA + H(+)</text>
        <dbReference type="Rhea" id="RHEA:30135"/>
        <dbReference type="ChEBI" id="CHEBI:15377"/>
        <dbReference type="ChEBI" id="CHEBI:15378"/>
        <dbReference type="ChEBI" id="CHEBI:18262"/>
        <dbReference type="ChEBI" id="CHEBI:57287"/>
        <dbReference type="ChEBI" id="CHEBI:57375"/>
    </reaction>
    <physiologicalReaction direction="left-to-right" evidence="22">
        <dbReference type="Rhea" id="RHEA:30136"/>
    </physiologicalReaction>
</comment>
<keyword evidence="4" id="KW-1003">Cell membrane</keyword>
<dbReference type="CDD" id="cd03443">
    <property type="entry name" value="PaaI_thioesterase"/>
    <property type="match status" value="1"/>
</dbReference>
<keyword evidence="10" id="KW-0443">Lipid metabolism</keyword>
<name>A0A1H0K9V8_9ACTN</name>
<evidence type="ECO:0000313" key="25">
    <source>
        <dbReference type="EMBL" id="SDO52697.1"/>
    </source>
</evidence>
<dbReference type="GO" id="GO:0016020">
    <property type="term" value="C:membrane"/>
    <property type="evidence" value="ECO:0007669"/>
    <property type="project" value="UniProtKB-SubCell"/>
</dbReference>
<evidence type="ECO:0000256" key="8">
    <source>
        <dbReference type="ARBA" id="ARBA00022832"/>
    </source>
</evidence>
<keyword evidence="5" id="KW-0963">Cytoplasm</keyword>
<evidence type="ECO:0000256" key="13">
    <source>
        <dbReference type="ARBA" id="ARBA00035852"/>
    </source>
</evidence>
<dbReference type="SUPFAM" id="SSF54637">
    <property type="entry name" value="Thioesterase/thiol ester dehydrase-isomerase"/>
    <property type="match status" value="1"/>
</dbReference>
<comment type="catalytic activity">
    <reaction evidence="21">
        <text>decanoyl-CoA + H2O = decanoate + CoA + H(+)</text>
        <dbReference type="Rhea" id="RHEA:40059"/>
        <dbReference type="ChEBI" id="CHEBI:15377"/>
        <dbReference type="ChEBI" id="CHEBI:15378"/>
        <dbReference type="ChEBI" id="CHEBI:27689"/>
        <dbReference type="ChEBI" id="CHEBI:57287"/>
        <dbReference type="ChEBI" id="CHEBI:61430"/>
    </reaction>
    <physiologicalReaction direction="left-to-right" evidence="21">
        <dbReference type="Rhea" id="RHEA:40060"/>
    </physiologicalReaction>
</comment>
<dbReference type="GO" id="GO:0005737">
    <property type="term" value="C:cytoplasm"/>
    <property type="evidence" value="ECO:0007669"/>
    <property type="project" value="UniProtKB-SubCell"/>
</dbReference>
<feature type="domain" description="Thioesterase" evidence="24">
    <location>
        <begin position="117"/>
        <end position="188"/>
    </location>
</feature>
<evidence type="ECO:0000256" key="21">
    <source>
        <dbReference type="ARBA" id="ARBA00047969"/>
    </source>
</evidence>
<evidence type="ECO:0000256" key="23">
    <source>
        <dbReference type="ARBA" id="ARBA00048180"/>
    </source>
</evidence>
<dbReference type="PANTHER" id="PTHR12418:SF19">
    <property type="entry name" value="ACYL-COENZYME A THIOESTERASE THEM4"/>
    <property type="match status" value="1"/>
</dbReference>
<evidence type="ECO:0000259" key="24">
    <source>
        <dbReference type="Pfam" id="PF03061"/>
    </source>
</evidence>
<reference evidence="26" key="1">
    <citation type="submission" date="2016-10" db="EMBL/GenBank/DDBJ databases">
        <authorList>
            <person name="Varghese N."/>
            <person name="Submissions S."/>
        </authorList>
    </citation>
    <scope>NUCLEOTIDE SEQUENCE [LARGE SCALE GENOMIC DNA]</scope>
    <source>
        <strain evidence="26">DSM 45843</strain>
    </source>
</reference>
<evidence type="ECO:0000256" key="20">
    <source>
        <dbReference type="ARBA" id="ARBA00047734"/>
    </source>
</evidence>
<evidence type="ECO:0000256" key="7">
    <source>
        <dbReference type="ARBA" id="ARBA00022801"/>
    </source>
</evidence>
<keyword evidence="12" id="KW-0966">Cell projection</keyword>
<keyword evidence="7" id="KW-0378">Hydrolase</keyword>
<evidence type="ECO:0000256" key="15">
    <source>
        <dbReference type="ARBA" id="ARBA00038456"/>
    </source>
</evidence>
<dbReference type="EC" id="3.1.2.2" evidence="16"/>
<dbReference type="Gene3D" id="3.10.129.10">
    <property type="entry name" value="Hotdog Thioesterase"/>
    <property type="match status" value="1"/>
</dbReference>
<evidence type="ECO:0000256" key="22">
    <source>
        <dbReference type="ARBA" id="ARBA00048074"/>
    </source>
</evidence>
<evidence type="ECO:0000256" key="17">
    <source>
        <dbReference type="ARBA" id="ARBA00040123"/>
    </source>
</evidence>
<evidence type="ECO:0000256" key="12">
    <source>
        <dbReference type="ARBA" id="ARBA00023273"/>
    </source>
</evidence>
<keyword evidence="26" id="KW-1185">Reference proteome</keyword>
<evidence type="ECO:0000256" key="4">
    <source>
        <dbReference type="ARBA" id="ARBA00022475"/>
    </source>
</evidence>
<dbReference type="InterPro" id="IPR006683">
    <property type="entry name" value="Thioestr_dom"/>
</dbReference>
<comment type="similarity">
    <text evidence="15">Belongs to the THEM4/THEM5 thioesterase family.</text>
</comment>
<gene>
    <name evidence="25" type="ORF">SAMN05660199_02077</name>
</gene>
<dbReference type="OrthoDB" id="5242242at2"/>
<dbReference type="Proteomes" id="UP000199088">
    <property type="component" value="Unassembled WGS sequence"/>
</dbReference>
<comment type="subcellular location">
    <subcellularLocation>
        <location evidence="3">Cell projection</location>
        <location evidence="3">Ruffle membrane</location>
    </subcellularLocation>
    <subcellularLocation>
        <location evidence="2">Cytoplasm</location>
    </subcellularLocation>
    <subcellularLocation>
        <location evidence="1">Membrane</location>
        <topology evidence="1">Peripheral membrane protein</topology>
    </subcellularLocation>
</comment>
<dbReference type="AlphaFoldDB" id="A0A1H0K9V8"/>
<comment type="catalytic activity">
    <reaction evidence="13">
        <text>(5Z,8Z,11Z,14Z)-eicosatetraenoyl-CoA + H2O = (5Z,8Z,11Z,14Z)-eicosatetraenoate + CoA + H(+)</text>
        <dbReference type="Rhea" id="RHEA:40151"/>
        <dbReference type="ChEBI" id="CHEBI:15377"/>
        <dbReference type="ChEBI" id="CHEBI:15378"/>
        <dbReference type="ChEBI" id="CHEBI:32395"/>
        <dbReference type="ChEBI" id="CHEBI:57287"/>
        <dbReference type="ChEBI" id="CHEBI:57368"/>
    </reaction>
    <physiologicalReaction direction="left-to-right" evidence="13">
        <dbReference type="Rhea" id="RHEA:40152"/>
    </physiologicalReaction>
</comment>
<evidence type="ECO:0000256" key="19">
    <source>
        <dbReference type="ARBA" id="ARBA00047588"/>
    </source>
</evidence>
<evidence type="ECO:0000256" key="6">
    <source>
        <dbReference type="ARBA" id="ARBA00022703"/>
    </source>
</evidence>
<evidence type="ECO:0000256" key="5">
    <source>
        <dbReference type="ARBA" id="ARBA00022490"/>
    </source>
</evidence>
<dbReference type="EMBL" id="FNIR01000006">
    <property type="protein sequence ID" value="SDO52697.1"/>
    <property type="molecule type" value="Genomic_DNA"/>
</dbReference>
<evidence type="ECO:0000256" key="18">
    <source>
        <dbReference type="ARBA" id="ARBA00043210"/>
    </source>
</evidence>
<evidence type="ECO:0000256" key="2">
    <source>
        <dbReference type="ARBA" id="ARBA00004496"/>
    </source>
</evidence>
<dbReference type="InterPro" id="IPR052365">
    <property type="entry name" value="THEM4/THEM5_acyl-CoA_thioest"/>
</dbReference>